<dbReference type="Proteomes" id="UP001159364">
    <property type="component" value="Linkage Group LG09"/>
</dbReference>
<accession>A0AAV8SQP4</accession>
<reference evidence="1 2" key="1">
    <citation type="submission" date="2021-09" db="EMBL/GenBank/DDBJ databases">
        <title>Genomic insights and catalytic innovation underlie evolution of tropane alkaloids biosynthesis.</title>
        <authorList>
            <person name="Wang Y.-J."/>
            <person name="Tian T."/>
            <person name="Huang J.-P."/>
            <person name="Huang S.-X."/>
        </authorList>
    </citation>
    <scope>NUCLEOTIDE SEQUENCE [LARGE SCALE GENOMIC DNA]</scope>
    <source>
        <strain evidence="1">KIB-2018</strain>
        <tissue evidence="1">Leaf</tissue>
    </source>
</reference>
<organism evidence="1 2">
    <name type="scientific">Erythroxylum novogranatense</name>
    <dbReference type="NCBI Taxonomy" id="1862640"/>
    <lineage>
        <taxon>Eukaryota</taxon>
        <taxon>Viridiplantae</taxon>
        <taxon>Streptophyta</taxon>
        <taxon>Embryophyta</taxon>
        <taxon>Tracheophyta</taxon>
        <taxon>Spermatophyta</taxon>
        <taxon>Magnoliopsida</taxon>
        <taxon>eudicotyledons</taxon>
        <taxon>Gunneridae</taxon>
        <taxon>Pentapetalae</taxon>
        <taxon>rosids</taxon>
        <taxon>fabids</taxon>
        <taxon>Malpighiales</taxon>
        <taxon>Erythroxylaceae</taxon>
        <taxon>Erythroxylum</taxon>
    </lineage>
</organism>
<proteinExistence type="predicted"/>
<sequence>MQCTQPDSESQLLCYSPQGLDRLIPITKDITQSIVSEVIQDLMGTLDRGLGSNRRSSIVLISSQALPHSKAVKERGRKDDCAGMIMKHVHAKISITTVPSHG</sequence>
<comment type="caution">
    <text evidence="1">The sequence shown here is derived from an EMBL/GenBank/DDBJ whole genome shotgun (WGS) entry which is preliminary data.</text>
</comment>
<keyword evidence="2" id="KW-1185">Reference proteome</keyword>
<evidence type="ECO:0000313" key="1">
    <source>
        <dbReference type="EMBL" id="KAJ8754596.1"/>
    </source>
</evidence>
<gene>
    <name evidence="1" type="ORF">K2173_010202</name>
</gene>
<protein>
    <submittedName>
        <fullName evidence="1">Uncharacterized protein</fullName>
    </submittedName>
</protein>
<dbReference type="EMBL" id="JAIWQS010000009">
    <property type="protein sequence ID" value="KAJ8754596.1"/>
    <property type="molecule type" value="Genomic_DNA"/>
</dbReference>
<evidence type="ECO:0000313" key="2">
    <source>
        <dbReference type="Proteomes" id="UP001159364"/>
    </source>
</evidence>
<dbReference type="AlphaFoldDB" id="A0AAV8SQP4"/>
<name>A0AAV8SQP4_9ROSI</name>